<accession>A0A813DYI5</accession>
<protein>
    <recommendedName>
        <fullName evidence="2">FHA domain-containing protein</fullName>
    </recommendedName>
</protein>
<dbReference type="PROSITE" id="PS50006">
    <property type="entry name" value="FHA_DOMAIN"/>
    <property type="match status" value="1"/>
</dbReference>
<name>A0A813DYI5_POLGL</name>
<sequence length="462" mass="51361">MSSLTCDCDAGDDSSDGEGTGPEVALRNSSSKALQCRTHSAVDVAVFYGSRHHRTVKPVVTELVTLLPDEKCNLQADAVKGNVFFVEVLNDKGDVLEKYGRPDPFMPFVFVHDGEFRKTLKEMTSDDGWEIQGEPWGDPGALRNFTADVFECRVFESEDAEATGVTVRVLPWQGFNSFCQATRIEVLDGSVVKEIWETDDGVGFKRKGVDEDRQPDDSTTPGTTCGIVSRLEPHNDSSYHLHFLHGCDYKMVVHGDKHSVEKEKTPDTVDRDQGEMWQGPVWFEKDDLNWFGILDDIYDNLASPGTSITVEVSCSAGKDIYEIELARREEELRIFPLHEGWGWADEAQDALMQSALGAASGDQLAQGWLKVGPKAPFVQSSRDGPTLPSRGFGNRFRSIVQAGRDPNNDVVINMQDVSKIHCQLALRQFWMPKKEGSGSKASVDPHEEPQSALFLRDVSRNK</sequence>
<organism evidence="3 4">
    <name type="scientific">Polarella glacialis</name>
    <name type="common">Dinoflagellate</name>
    <dbReference type="NCBI Taxonomy" id="89957"/>
    <lineage>
        <taxon>Eukaryota</taxon>
        <taxon>Sar</taxon>
        <taxon>Alveolata</taxon>
        <taxon>Dinophyceae</taxon>
        <taxon>Suessiales</taxon>
        <taxon>Suessiaceae</taxon>
        <taxon>Polarella</taxon>
    </lineage>
</organism>
<feature type="compositionally biased region" description="Basic and acidic residues" evidence="1">
    <location>
        <begin position="435"/>
        <end position="449"/>
    </location>
</feature>
<dbReference type="Gene3D" id="2.60.200.20">
    <property type="match status" value="1"/>
</dbReference>
<feature type="domain" description="FHA" evidence="2">
    <location>
        <begin position="400"/>
        <end position="462"/>
    </location>
</feature>
<dbReference type="InterPro" id="IPR008984">
    <property type="entry name" value="SMAD_FHA_dom_sf"/>
</dbReference>
<comment type="caution">
    <text evidence="3">The sequence shown here is derived from an EMBL/GenBank/DDBJ whole genome shotgun (WGS) entry which is preliminary data.</text>
</comment>
<evidence type="ECO:0000256" key="1">
    <source>
        <dbReference type="SAM" id="MobiDB-lite"/>
    </source>
</evidence>
<feature type="region of interest" description="Disordered" evidence="1">
    <location>
        <begin position="1"/>
        <end position="25"/>
    </location>
</feature>
<evidence type="ECO:0000259" key="2">
    <source>
        <dbReference type="PROSITE" id="PS50006"/>
    </source>
</evidence>
<feature type="non-terminal residue" evidence="3">
    <location>
        <position position="462"/>
    </location>
</feature>
<dbReference type="EMBL" id="CAJNNV010005719">
    <property type="protein sequence ID" value="CAE8592522.1"/>
    <property type="molecule type" value="Genomic_DNA"/>
</dbReference>
<reference evidence="3" key="1">
    <citation type="submission" date="2021-02" db="EMBL/GenBank/DDBJ databases">
        <authorList>
            <person name="Dougan E. K."/>
            <person name="Rhodes N."/>
            <person name="Thang M."/>
            <person name="Chan C."/>
        </authorList>
    </citation>
    <scope>NUCLEOTIDE SEQUENCE</scope>
</reference>
<dbReference type="AlphaFoldDB" id="A0A813DYI5"/>
<dbReference type="SUPFAM" id="SSF49879">
    <property type="entry name" value="SMAD/FHA domain"/>
    <property type="match status" value="1"/>
</dbReference>
<keyword evidence="4" id="KW-1185">Reference proteome</keyword>
<feature type="region of interest" description="Disordered" evidence="1">
    <location>
        <begin position="435"/>
        <end position="462"/>
    </location>
</feature>
<dbReference type="InterPro" id="IPR000253">
    <property type="entry name" value="FHA_dom"/>
</dbReference>
<evidence type="ECO:0000313" key="3">
    <source>
        <dbReference type="EMBL" id="CAE8592522.1"/>
    </source>
</evidence>
<evidence type="ECO:0000313" key="4">
    <source>
        <dbReference type="Proteomes" id="UP000654075"/>
    </source>
</evidence>
<dbReference type="Proteomes" id="UP000654075">
    <property type="component" value="Unassembled WGS sequence"/>
</dbReference>
<gene>
    <name evidence="3" type="ORF">PGLA1383_LOCUS11174</name>
</gene>
<proteinExistence type="predicted"/>